<keyword evidence="1" id="KW-0472">Membrane</keyword>
<keyword evidence="1" id="KW-1133">Transmembrane helix</keyword>
<evidence type="ECO:0000313" key="3">
    <source>
        <dbReference type="Proteomes" id="UP000738402"/>
    </source>
</evidence>
<keyword evidence="1" id="KW-0812">Transmembrane</keyword>
<evidence type="ECO:0000256" key="1">
    <source>
        <dbReference type="SAM" id="Phobius"/>
    </source>
</evidence>
<feature type="transmembrane region" description="Helical" evidence="1">
    <location>
        <begin position="55"/>
        <end position="75"/>
    </location>
</feature>
<comment type="caution">
    <text evidence="2">The sequence shown here is derived from an EMBL/GenBank/DDBJ whole genome shotgun (WGS) entry which is preliminary data.</text>
</comment>
<proteinExistence type="predicted"/>
<dbReference type="Proteomes" id="UP000738402">
    <property type="component" value="Unassembled WGS sequence"/>
</dbReference>
<evidence type="ECO:0000313" key="2">
    <source>
        <dbReference type="EMBL" id="KAG7726497.1"/>
    </source>
</evidence>
<organism evidence="2 3">
    <name type="scientific">Ogataea haglerorum</name>
    <dbReference type="NCBI Taxonomy" id="1937702"/>
    <lineage>
        <taxon>Eukaryota</taxon>
        <taxon>Fungi</taxon>
        <taxon>Dikarya</taxon>
        <taxon>Ascomycota</taxon>
        <taxon>Saccharomycotina</taxon>
        <taxon>Pichiomycetes</taxon>
        <taxon>Pichiales</taxon>
        <taxon>Pichiaceae</taxon>
        <taxon>Ogataea</taxon>
    </lineage>
</organism>
<sequence length="181" mass="20990">MPRLRKVLNLKYTIDDEDLPLDSKDQSIIIENLRENVPFNKSRPRNKLDDSFGKVLHLSQACFAAINLILITHPHYRRENPIVSCFTCVTILGLSVLIHVEFIRPRELMTRFTNMQILIAVMAISATIFLISIRFYTGFLDMLFFVPFLSSLTLYSFVKDVGSLSQDILELERLKFNYKEA</sequence>
<reference evidence="2" key="1">
    <citation type="journal article" date="2021" name="G3 (Bethesda)">
        <title>Genomic diversity, chromosomal rearrangements, and interspecies hybridization in the ogataea polymorpha species complex.</title>
        <authorList>
            <person name="Hanson S.J."/>
            <person name="Cinneide E.O."/>
            <person name="Salzberg L.I."/>
            <person name="Wolfe K.H."/>
            <person name="McGowan J."/>
            <person name="Fitzpatrick D.A."/>
            <person name="Matlin K."/>
        </authorList>
    </citation>
    <scope>NUCLEOTIDE SEQUENCE</scope>
    <source>
        <strain evidence="2">83-405-1</strain>
    </source>
</reference>
<dbReference type="EMBL" id="JAHLUH010000009">
    <property type="protein sequence ID" value="KAG7726497.1"/>
    <property type="molecule type" value="Genomic_DNA"/>
</dbReference>
<name>A0AAN6D473_9ASCO</name>
<feature type="transmembrane region" description="Helical" evidence="1">
    <location>
        <begin position="115"/>
        <end position="136"/>
    </location>
</feature>
<feature type="transmembrane region" description="Helical" evidence="1">
    <location>
        <begin position="81"/>
        <end position="103"/>
    </location>
</feature>
<accession>A0AAN6D473</accession>
<dbReference type="AlphaFoldDB" id="A0AAN6D473"/>
<protein>
    <submittedName>
        <fullName evidence="2">Uncharacterized protein</fullName>
    </submittedName>
</protein>
<gene>
    <name evidence="2" type="ORF">KL933_003428</name>
</gene>